<dbReference type="GO" id="GO:0000329">
    <property type="term" value="C:fungal-type vacuole membrane"/>
    <property type="evidence" value="ECO:0007669"/>
    <property type="project" value="TreeGrafter"/>
</dbReference>
<feature type="transmembrane region" description="Helical" evidence="8">
    <location>
        <begin position="415"/>
        <end position="436"/>
    </location>
</feature>
<comment type="similarity">
    <text evidence="2">Belongs to the purine-cytosine permease (2.A.39) family.</text>
</comment>
<keyword evidence="5 8" id="KW-1133">Transmembrane helix</keyword>
<dbReference type="PANTHER" id="PTHR31806:SF1">
    <property type="entry name" value="PURINE-CYTOSINE PERMEASE FCY2-RELATED"/>
    <property type="match status" value="1"/>
</dbReference>
<dbReference type="PIRSF" id="PIRSF002744">
    <property type="entry name" value="Pur-cyt_permease"/>
    <property type="match status" value="1"/>
</dbReference>
<evidence type="ECO:0000256" key="7">
    <source>
        <dbReference type="SAM" id="MobiDB-lite"/>
    </source>
</evidence>
<feature type="transmembrane region" description="Helical" evidence="8">
    <location>
        <begin position="153"/>
        <end position="179"/>
    </location>
</feature>
<feature type="transmembrane region" description="Helical" evidence="8">
    <location>
        <begin position="103"/>
        <end position="132"/>
    </location>
</feature>
<dbReference type="Pfam" id="PF02133">
    <property type="entry name" value="Transp_cyt_pur"/>
    <property type="match status" value="1"/>
</dbReference>
<feature type="compositionally biased region" description="Basic and acidic residues" evidence="7">
    <location>
        <begin position="10"/>
        <end position="22"/>
    </location>
</feature>
<evidence type="ECO:0000313" key="9">
    <source>
        <dbReference type="EMBL" id="CEQ40688.1"/>
    </source>
</evidence>
<keyword evidence="10" id="KW-1185">Reference proteome</keyword>
<feature type="transmembrane region" description="Helical" evidence="8">
    <location>
        <begin position="262"/>
        <end position="284"/>
    </location>
</feature>
<name>A0A0D6ELW1_SPOSA</name>
<dbReference type="EMBL" id="CENE01000008">
    <property type="protein sequence ID" value="CEQ40688.1"/>
    <property type="molecule type" value="Genomic_DNA"/>
</dbReference>
<reference evidence="10" key="1">
    <citation type="submission" date="2015-02" db="EMBL/GenBank/DDBJ databases">
        <authorList>
            <person name="Gon?alves P."/>
        </authorList>
    </citation>
    <scope>NUCLEOTIDE SEQUENCE [LARGE SCALE GENOMIC DNA]</scope>
</reference>
<evidence type="ECO:0000256" key="2">
    <source>
        <dbReference type="ARBA" id="ARBA00008974"/>
    </source>
</evidence>
<evidence type="ECO:0000256" key="6">
    <source>
        <dbReference type="ARBA" id="ARBA00023136"/>
    </source>
</evidence>
<evidence type="ECO:0000256" key="8">
    <source>
        <dbReference type="SAM" id="Phobius"/>
    </source>
</evidence>
<evidence type="ECO:0000256" key="4">
    <source>
        <dbReference type="ARBA" id="ARBA00022692"/>
    </source>
</evidence>
<accession>A0A0D6ELW1</accession>
<organism evidence="9 10">
    <name type="scientific">Sporidiobolus salmonicolor</name>
    <name type="common">Yeast-like fungus</name>
    <name type="synonym">Sporobolomyces salmonicolor</name>
    <dbReference type="NCBI Taxonomy" id="5005"/>
    <lineage>
        <taxon>Eukaryota</taxon>
        <taxon>Fungi</taxon>
        <taxon>Dikarya</taxon>
        <taxon>Basidiomycota</taxon>
        <taxon>Pucciniomycotina</taxon>
        <taxon>Microbotryomycetes</taxon>
        <taxon>Sporidiobolales</taxon>
        <taxon>Sporidiobolaceae</taxon>
        <taxon>Sporobolomyces</taxon>
    </lineage>
</organism>
<gene>
    <name evidence="9" type="primary">SPOSA6832_02330</name>
</gene>
<dbReference type="InterPro" id="IPR026030">
    <property type="entry name" value="Pur-cyt_permease_Fcy2/21/22"/>
</dbReference>
<dbReference type="Proteomes" id="UP000243876">
    <property type="component" value="Unassembled WGS sequence"/>
</dbReference>
<keyword evidence="6 8" id="KW-0472">Membrane</keyword>
<evidence type="ECO:0000256" key="3">
    <source>
        <dbReference type="ARBA" id="ARBA00022448"/>
    </source>
</evidence>
<dbReference type="InterPro" id="IPR001248">
    <property type="entry name" value="Pur-cyt_permease"/>
</dbReference>
<feature type="transmembrane region" description="Helical" evidence="8">
    <location>
        <begin position="494"/>
        <end position="518"/>
    </location>
</feature>
<keyword evidence="3" id="KW-0813">Transport</keyword>
<dbReference type="GO" id="GO:0005886">
    <property type="term" value="C:plasma membrane"/>
    <property type="evidence" value="ECO:0007669"/>
    <property type="project" value="TreeGrafter"/>
</dbReference>
<protein>
    <submittedName>
        <fullName evidence="9">SPOSA6832_02330-mRNA-1:cds</fullName>
    </submittedName>
</protein>
<sequence>MSMSLSSQEADQKAYDVEEKGGTGETGAEVVSAHDGIHRLSGPLGWLWKIAQKLDSFGVEVRGVERVPENERHHTSVYDAGYLWCSANMTISTFSLGTLSNSIFYMGATDACLTILFFNLLTTLPVALFSCWGKSTGLRQMMIGRFSFGPWAIFFPIILNCIACVGWSTINTIVGASALRAVSDYNQLPEPAGIVIIAIITLAVSLCKSCSRIPRLTSLGYKYVHAIERYSSIPVFIIFIIMLGQAGRFMESGYGGVGQAEAANVLSFGGTIAGFALGWTSLAADYTVNFPADTPDWKVFFSTYLGLNFPLIVIEALGALMMSTFANKPTWEDAYNDKGLGGLLGAPLIGPMGGFGRFLLVILAISIIANNVSNRICNALRHMADETCDDQIPNVYSFALTFQAFGKWMQLIPRFFLCIVCTVIYIILALTGYHSFESWFDTLLVILSCQLFSHSENWLAIYSVILMEEHFIFRKGSFKNYDLEGYNVYKHLPLGIAAGIATGFGVMGAVLGMAQTWYVGVIGKLVGDPAYGADMGFELAGAFAAVTYPPLRYLERRWSGR</sequence>
<dbReference type="OrthoDB" id="2116389at2759"/>
<dbReference type="GO" id="GO:0022857">
    <property type="term" value="F:transmembrane transporter activity"/>
    <property type="evidence" value="ECO:0007669"/>
    <property type="project" value="InterPro"/>
</dbReference>
<feature type="region of interest" description="Disordered" evidence="7">
    <location>
        <begin position="1"/>
        <end position="27"/>
    </location>
</feature>
<keyword evidence="4 8" id="KW-0812">Transmembrane</keyword>
<evidence type="ECO:0000313" key="10">
    <source>
        <dbReference type="Proteomes" id="UP000243876"/>
    </source>
</evidence>
<feature type="transmembrane region" description="Helical" evidence="8">
    <location>
        <begin position="230"/>
        <end position="250"/>
    </location>
</feature>
<dbReference type="PANTHER" id="PTHR31806">
    <property type="entry name" value="PURINE-CYTOSINE PERMEASE FCY2-RELATED"/>
    <property type="match status" value="1"/>
</dbReference>
<feature type="transmembrane region" description="Helical" evidence="8">
    <location>
        <begin position="305"/>
        <end position="326"/>
    </location>
</feature>
<dbReference type="Gene3D" id="1.10.4160.10">
    <property type="entry name" value="Hydantoin permease"/>
    <property type="match status" value="1"/>
</dbReference>
<proteinExistence type="inferred from homology"/>
<evidence type="ECO:0000256" key="1">
    <source>
        <dbReference type="ARBA" id="ARBA00004141"/>
    </source>
</evidence>
<feature type="transmembrane region" description="Helical" evidence="8">
    <location>
        <begin position="191"/>
        <end position="209"/>
    </location>
</feature>
<dbReference type="AlphaFoldDB" id="A0A0D6ELW1"/>
<evidence type="ECO:0000256" key="5">
    <source>
        <dbReference type="ARBA" id="ARBA00022989"/>
    </source>
</evidence>
<feature type="transmembrane region" description="Helical" evidence="8">
    <location>
        <begin position="346"/>
        <end position="369"/>
    </location>
</feature>
<comment type="subcellular location">
    <subcellularLocation>
        <location evidence="1">Membrane</location>
        <topology evidence="1">Multi-pass membrane protein</topology>
    </subcellularLocation>
</comment>